<keyword evidence="2" id="KW-1185">Reference proteome</keyword>
<protein>
    <recommendedName>
        <fullName evidence="3">GcrA cell cycle regulator</fullName>
    </recommendedName>
</protein>
<dbReference type="EMBL" id="CP107523">
    <property type="protein sequence ID" value="UYN57202.1"/>
    <property type="molecule type" value="Genomic_DNA"/>
</dbReference>
<evidence type="ECO:0000313" key="2">
    <source>
        <dbReference type="Proteomes" id="UP001164790"/>
    </source>
</evidence>
<dbReference type="Pfam" id="PF07750">
    <property type="entry name" value="GcrA"/>
    <property type="match status" value="1"/>
</dbReference>
<proteinExistence type="predicted"/>
<organism evidence="1 2">
    <name type="scientific">Lacticaseibacillus chiayiensis</name>
    <dbReference type="NCBI Taxonomy" id="2100821"/>
    <lineage>
        <taxon>Bacteria</taxon>
        <taxon>Bacillati</taxon>
        <taxon>Bacillota</taxon>
        <taxon>Bacilli</taxon>
        <taxon>Lactobacillales</taxon>
        <taxon>Lactobacillaceae</taxon>
        <taxon>Lacticaseibacillus</taxon>
    </lineage>
</organism>
<evidence type="ECO:0000313" key="1">
    <source>
        <dbReference type="EMBL" id="UYN57202.1"/>
    </source>
</evidence>
<dbReference type="InterPro" id="IPR011681">
    <property type="entry name" value="GcrA"/>
</dbReference>
<dbReference type="Proteomes" id="UP001164790">
    <property type="component" value="Chromosome"/>
</dbReference>
<reference evidence="1" key="1">
    <citation type="submission" date="2022-10" db="EMBL/GenBank/DDBJ databases">
        <title>Comparative genomic analysis and in-vitro probiotic properties of the potential probiotic L. chiayiensis AACE 3.</title>
        <authorList>
            <person name="Kang X."/>
        </authorList>
    </citation>
    <scope>NUCLEOTIDE SEQUENCE</scope>
    <source>
        <strain evidence="1">AACE 3</strain>
    </source>
</reference>
<accession>A0ABY6H9Q9</accession>
<evidence type="ECO:0008006" key="3">
    <source>
        <dbReference type="Google" id="ProtNLM"/>
    </source>
</evidence>
<name>A0ABY6H9Q9_9LACO</name>
<dbReference type="Gene3D" id="1.10.10.60">
    <property type="entry name" value="Homeodomain-like"/>
    <property type="match status" value="1"/>
</dbReference>
<sequence>MQWTDEQISGIRKLASEGFTRRETADKLGISYDALQGKARRLGIEFQKPLKNEYDSDGTHDEWCDLRVDKIKQYTEMI</sequence>
<gene>
    <name evidence="1" type="ORF">OFW50_03750</name>
</gene>